<organism evidence="2 3">
    <name type="scientific">Habropoda laboriosa</name>
    <dbReference type="NCBI Taxonomy" id="597456"/>
    <lineage>
        <taxon>Eukaryota</taxon>
        <taxon>Metazoa</taxon>
        <taxon>Ecdysozoa</taxon>
        <taxon>Arthropoda</taxon>
        <taxon>Hexapoda</taxon>
        <taxon>Insecta</taxon>
        <taxon>Pterygota</taxon>
        <taxon>Neoptera</taxon>
        <taxon>Endopterygota</taxon>
        <taxon>Hymenoptera</taxon>
        <taxon>Apocrita</taxon>
        <taxon>Aculeata</taxon>
        <taxon>Apoidea</taxon>
        <taxon>Anthophila</taxon>
        <taxon>Apidae</taxon>
        <taxon>Habropoda</taxon>
    </lineage>
</organism>
<protein>
    <submittedName>
        <fullName evidence="2">Uncharacterized protein</fullName>
    </submittedName>
</protein>
<dbReference type="EMBL" id="KQ415113">
    <property type="protein sequence ID" value="KOC58813.1"/>
    <property type="molecule type" value="Genomic_DNA"/>
</dbReference>
<name>A0A0L7QJM3_9HYME</name>
<feature type="region of interest" description="Disordered" evidence="1">
    <location>
        <begin position="1"/>
        <end position="23"/>
    </location>
</feature>
<dbReference type="AlphaFoldDB" id="A0A0L7QJM3"/>
<keyword evidence="3" id="KW-1185">Reference proteome</keyword>
<sequence>MTTRDGKEEGAGQPPISSRPQGLRAAAVVSGTGKVIPRYPKPHVLQANRAEPHTVNLDVATTHSSHLQMVVASMVRGSCLNRLD</sequence>
<accession>A0A0L7QJM3</accession>
<proteinExistence type="predicted"/>
<gene>
    <name evidence="2" type="ORF">WH47_02473</name>
</gene>
<dbReference type="Proteomes" id="UP000053825">
    <property type="component" value="Unassembled WGS sequence"/>
</dbReference>
<evidence type="ECO:0000256" key="1">
    <source>
        <dbReference type="SAM" id="MobiDB-lite"/>
    </source>
</evidence>
<evidence type="ECO:0000313" key="3">
    <source>
        <dbReference type="Proteomes" id="UP000053825"/>
    </source>
</evidence>
<reference evidence="2 3" key="1">
    <citation type="submission" date="2015-07" db="EMBL/GenBank/DDBJ databases">
        <title>The genome of Habropoda laboriosa.</title>
        <authorList>
            <person name="Pan H."/>
            <person name="Kapheim K."/>
        </authorList>
    </citation>
    <scope>NUCLEOTIDE SEQUENCE [LARGE SCALE GENOMIC DNA]</scope>
    <source>
        <strain evidence="2">0110345459</strain>
    </source>
</reference>
<evidence type="ECO:0000313" key="2">
    <source>
        <dbReference type="EMBL" id="KOC58813.1"/>
    </source>
</evidence>
<feature type="compositionally biased region" description="Basic and acidic residues" evidence="1">
    <location>
        <begin position="1"/>
        <end position="10"/>
    </location>
</feature>